<keyword evidence="4" id="KW-1185">Reference proteome</keyword>
<evidence type="ECO:0000313" key="4">
    <source>
        <dbReference type="Proteomes" id="UP000005206"/>
    </source>
</evidence>
<proteinExistence type="predicted"/>
<dbReference type="OrthoDB" id="5428863at2759"/>
<feature type="region of interest" description="Disordered" evidence="1">
    <location>
        <begin position="872"/>
        <end position="893"/>
    </location>
</feature>
<evidence type="ECO:0000256" key="1">
    <source>
        <dbReference type="SAM" id="MobiDB-lite"/>
    </source>
</evidence>
<feature type="compositionally biased region" description="Acidic residues" evidence="1">
    <location>
        <begin position="798"/>
        <end position="815"/>
    </location>
</feature>
<dbReference type="EMBL" id="GG698970">
    <property type="protein sequence ID" value="EEU34046.1"/>
    <property type="molecule type" value="Genomic_DNA"/>
</dbReference>
<gene>
    <name evidence="3" type="ORF">NECHADRAFT_85503</name>
</gene>
<dbReference type="OMA" id="DCNTREL"/>
<feature type="region of interest" description="Disordered" evidence="1">
    <location>
        <begin position="776"/>
        <end position="815"/>
    </location>
</feature>
<dbReference type="Proteomes" id="UP000005206">
    <property type="component" value="Chromosome 10"/>
</dbReference>
<dbReference type="PANTHER" id="PTHR33112:SF1">
    <property type="entry name" value="HETEROKARYON INCOMPATIBILITY DOMAIN-CONTAINING PROTEIN"/>
    <property type="match status" value="1"/>
</dbReference>
<feature type="domain" description="Heterokaryon incompatibility" evidence="2">
    <location>
        <begin position="239"/>
        <end position="376"/>
    </location>
</feature>
<dbReference type="GeneID" id="9677881"/>
<dbReference type="InParanoid" id="C7ZP17"/>
<dbReference type="HOGENOM" id="CLU_312856_0_0_1"/>
<dbReference type="PANTHER" id="PTHR33112">
    <property type="entry name" value="DOMAIN PROTEIN, PUTATIVE-RELATED"/>
    <property type="match status" value="1"/>
</dbReference>
<evidence type="ECO:0000259" key="2">
    <source>
        <dbReference type="Pfam" id="PF06985"/>
    </source>
</evidence>
<dbReference type="RefSeq" id="XP_003039759.1">
    <property type="nucleotide sequence ID" value="XM_003039713.1"/>
</dbReference>
<dbReference type="KEGG" id="nhe:NECHADRAFT_85503"/>
<accession>C7ZP17</accession>
<reference evidence="3 4" key="1">
    <citation type="journal article" date="2009" name="PLoS Genet.">
        <title>The genome of Nectria haematococca: contribution of supernumerary chromosomes to gene expansion.</title>
        <authorList>
            <person name="Coleman J.J."/>
            <person name="Rounsley S.D."/>
            <person name="Rodriguez-Carres M."/>
            <person name="Kuo A."/>
            <person name="Wasmann C.C."/>
            <person name="Grimwood J."/>
            <person name="Schmutz J."/>
            <person name="Taga M."/>
            <person name="White G.J."/>
            <person name="Zhou S."/>
            <person name="Schwartz D.C."/>
            <person name="Freitag M."/>
            <person name="Ma L.J."/>
            <person name="Danchin E.G."/>
            <person name="Henrissat B."/>
            <person name="Coutinho P.M."/>
            <person name="Nelson D.R."/>
            <person name="Straney D."/>
            <person name="Napoli C.A."/>
            <person name="Barker B.M."/>
            <person name="Gribskov M."/>
            <person name="Rep M."/>
            <person name="Kroken S."/>
            <person name="Molnar I."/>
            <person name="Rensing C."/>
            <person name="Kennell J.C."/>
            <person name="Zamora J."/>
            <person name="Farman M.L."/>
            <person name="Selker E.U."/>
            <person name="Salamov A."/>
            <person name="Shapiro H."/>
            <person name="Pangilinan J."/>
            <person name="Lindquist E."/>
            <person name="Lamers C."/>
            <person name="Grigoriev I.V."/>
            <person name="Geiser D.M."/>
            <person name="Covert S.F."/>
            <person name="Temporini E."/>
            <person name="Vanetten H.D."/>
        </authorList>
    </citation>
    <scope>NUCLEOTIDE SEQUENCE [LARGE SCALE GENOMIC DNA]</scope>
    <source>
        <strain evidence="4">ATCC MYA-4622 / CBS 123669 / FGSC 9596 / NRRL 45880 / 77-13-4</strain>
    </source>
</reference>
<name>C7ZP17_FUSV7</name>
<dbReference type="InterPro" id="IPR010730">
    <property type="entry name" value="HET"/>
</dbReference>
<protein>
    <recommendedName>
        <fullName evidence="2">Heterokaryon incompatibility domain-containing protein</fullName>
    </recommendedName>
</protein>
<sequence length="937" mass="106811">MASKKDQLCQRCSGIDLNKVFSGGYETPHLVVELGDVPQEQCKSSCGLCRLIAEAIYRPFCNEDLASYHDKCDLCEQVGPEQDDEPQPYLLVAVEIPLEKNRDSIGHSESSEYMDTADMFKVSPSRSKSQTKTHTALPVRELEKGTFIALKVARKRTPDAQVLSYYGSIYPAFSTPNIPSPARRVRSRMNYSLWRIFLEECQKNHSACNWTVDRVLIKGLRFIDCKTRKLKKAAPKDSFVALSYVWGERDEEPFDDSQLRRGKLPPTPWVVEDAMRVVTQMGYRYLWVDKYCLPQGDEKILHEHLYQMHLIYQNALFTIVAAAGTHAWHGLPGVWWIDRREQTHAEVNGHLLVSAVEPFPPTSQCKWNTRGWTYQEGLFSPRQLIFTPHQVLFHCTEGQQSEIFTEPVSWQVDKRPIRDLSVWNHIEAFSKRDLAHGYDVLDAIKATMSTFTHGSGGQAAFLWGVPFAESPRPLDSSEVRTHVSRLCEDPIESASQVFCYGLAWKASRHDSETTTKTSQRRTYFPTWSWASADGSVEFLAAKWPSQTSKEWISSELAVSIEDVDGRVAPISQYLRKGYPSEPSRYLHVDGWSLRDAMVIDPIRGQALVEFGEEKYRLKGSFTFDPLSEEHRKEVCAVLSETQNGKKRWEALIVHIPKSFYKTPFVVVLVKLDDPERPNSDIYERVGYVHQLYVKRMPRAEREAARQVQAIPEPSMKWAIEEVRQLELDQERRQAEAVERCRAAKAKRLREKAERLQEKSSQAWDGSWAYPMRPHGVSGNARSALESTTPGKGVKEPLDEKEESLGEECAESVDEDEDISYDDDDFLDFLAKSNAAIPDATKRATLDKQALGEGKDKNSERLDESTFEVITKADATSPEKNSLDINFDDGDDTNSNCDSASTDSYDYGDDFITSEATCGRDRRFFRHLPIVRRSLIIR</sequence>
<dbReference type="VEuPathDB" id="FungiDB:NECHADRAFT_85503"/>
<evidence type="ECO:0000313" key="3">
    <source>
        <dbReference type="EMBL" id="EEU34046.1"/>
    </source>
</evidence>
<organism evidence="3 4">
    <name type="scientific">Fusarium vanettenii (strain ATCC MYA-4622 / CBS 123669 / FGSC 9596 / NRRL 45880 / 77-13-4)</name>
    <name type="common">Fusarium solani subsp. pisi</name>
    <dbReference type="NCBI Taxonomy" id="660122"/>
    <lineage>
        <taxon>Eukaryota</taxon>
        <taxon>Fungi</taxon>
        <taxon>Dikarya</taxon>
        <taxon>Ascomycota</taxon>
        <taxon>Pezizomycotina</taxon>
        <taxon>Sordariomycetes</taxon>
        <taxon>Hypocreomycetidae</taxon>
        <taxon>Hypocreales</taxon>
        <taxon>Nectriaceae</taxon>
        <taxon>Fusarium</taxon>
        <taxon>Fusarium solani species complex</taxon>
        <taxon>Fusarium vanettenii</taxon>
    </lineage>
</organism>
<dbReference type="Pfam" id="PF06985">
    <property type="entry name" value="HET"/>
    <property type="match status" value="1"/>
</dbReference>
<dbReference type="AlphaFoldDB" id="C7ZP17"/>